<protein>
    <recommendedName>
        <fullName evidence="1">Tetrapyrrole biosynthesis uroporphyrinogen III synthase domain-containing protein</fullName>
    </recommendedName>
</protein>
<name>A0A4T0FQ80_9BASI</name>
<dbReference type="EMBL" id="SPNW01000031">
    <property type="protein sequence ID" value="TIA89006.1"/>
    <property type="molecule type" value="Genomic_DNA"/>
</dbReference>
<proteinExistence type="predicted"/>
<dbReference type="GO" id="GO:0006782">
    <property type="term" value="P:protoporphyrinogen IX biosynthetic process"/>
    <property type="evidence" value="ECO:0007669"/>
    <property type="project" value="UniProtKB-UniPathway"/>
</dbReference>
<gene>
    <name evidence="2" type="ORF">E3P99_02266</name>
</gene>
<dbReference type="Proteomes" id="UP000310189">
    <property type="component" value="Unassembled WGS sequence"/>
</dbReference>
<feature type="domain" description="Tetrapyrrole biosynthesis uroporphyrinogen III synthase" evidence="1">
    <location>
        <begin position="12"/>
        <end position="250"/>
    </location>
</feature>
<keyword evidence="3" id="KW-1185">Reference proteome</keyword>
<organism evidence="2 3">
    <name type="scientific">Wallemia hederae</name>
    <dbReference type="NCBI Taxonomy" id="1540922"/>
    <lineage>
        <taxon>Eukaryota</taxon>
        <taxon>Fungi</taxon>
        <taxon>Dikarya</taxon>
        <taxon>Basidiomycota</taxon>
        <taxon>Wallemiomycotina</taxon>
        <taxon>Wallemiomycetes</taxon>
        <taxon>Wallemiales</taxon>
        <taxon>Wallemiaceae</taxon>
        <taxon>Wallemia</taxon>
    </lineage>
</organism>
<comment type="caution">
    <text evidence="2">The sequence shown here is derived from an EMBL/GenBank/DDBJ whole genome shotgun (WGS) entry which is preliminary data.</text>
</comment>
<evidence type="ECO:0000313" key="3">
    <source>
        <dbReference type="Proteomes" id="UP000310189"/>
    </source>
</evidence>
<evidence type="ECO:0000259" key="1">
    <source>
        <dbReference type="Pfam" id="PF02602"/>
    </source>
</evidence>
<dbReference type="InterPro" id="IPR039793">
    <property type="entry name" value="UROS/Hem4"/>
</dbReference>
<sequence length="262" mass="28197">MHAIVFKEESSNYKTALENIDISTTFIPVLDSSLVDIPALSKLLASSADAFDGVVVTSQRAVEAWRVAATAVQDVSEQHWSNLPFYSVGPSTSSALQSLSHSLTPPFSPKHILGGEESGNGAKLADYILSHEGSTQRSHGTRRILYLVGDKTASELSSILEANNVYVERRLVYATQPITAENVERRIQESDSTSADWIVVFSPSGANVIVPAIKRLGMAAKVASIGQTTSRRLQELYVSVDAVPAKPDAQLLADAIRESMAV</sequence>
<dbReference type="GO" id="GO:0005829">
    <property type="term" value="C:cytosol"/>
    <property type="evidence" value="ECO:0007669"/>
    <property type="project" value="TreeGrafter"/>
</dbReference>
<dbReference type="InterPro" id="IPR036108">
    <property type="entry name" value="4pyrrol_syn_uPrphyn_synt_sf"/>
</dbReference>
<dbReference type="SUPFAM" id="SSF69618">
    <property type="entry name" value="HemD-like"/>
    <property type="match status" value="1"/>
</dbReference>
<dbReference type="GO" id="GO:0006780">
    <property type="term" value="P:uroporphyrinogen III biosynthetic process"/>
    <property type="evidence" value="ECO:0007669"/>
    <property type="project" value="InterPro"/>
</dbReference>
<dbReference type="UniPathway" id="UPA00251">
    <property type="reaction ID" value="UER00320"/>
</dbReference>
<accession>A0A4T0FQ80</accession>
<dbReference type="AlphaFoldDB" id="A0A4T0FQ80"/>
<dbReference type="Gene3D" id="3.40.50.10090">
    <property type="match status" value="2"/>
</dbReference>
<evidence type="ECO:0000313" key="2">
    <source>
        <dbReference type="EMBL" id="TIA89006.1"/>
    </source>
</evidence>
<dbReference type="PANTHER" id="PTHR12390:SF0">
    <property type="entry name" value="UROPORPHYRINOGEN-III SYNTHASE"/>
    <property type="match status" value="1"/>
</dbReference>
<dbReference type="CDD" id="cd06578">
    <property type="entry name" value="HemD"/>
    <property type="match status" value="1"/>
</dbReference>
<dbReference type="OrthoDB" id="5595751at2759"/>
<dbReference type="InterPro" id="IPR003754">
    <property type="entry name" value="4pyrrol_synth_uPrphyn_synth"/>
</dbReference>
<reference evidence="2 3" key="1">
    <citation type="submission" date="2019-03" db="EMBL/GenBank/DDBJ databases">
        <title>Sequencing 23 genomes of Wallemia ichthyophaga.</title>
        <authorList>
            <person name="Gostincar C."/>
        </authorList>
    </citation>
    <scope>NUCLEOTIDE SEQUENCE [LARGE SCALE GENOMIC DNA]</scope>
    <source>
        <strain evidence="2 3">EXF-5753</strain>
    </source>
</reference>
<dbReference type="GO" id="GO:0004852">
    <property type="term" value="F:uroporphyrinogen-III synthase activity"/>
    <property type="evidence" value="ECO:0007669"/>
    <property type="project" value="InterPro"/>
</dbReference>
<dbReference type="Pfam" id="PF02602">
    <property type="entry name" value="HEM4"/>
    <property type="match status" value="1"/>
</dbReference>
<dbReference type="PANTHER" id="PTHR12390">
    <property type="entry name" value="UROPORPHYRINOGEN III SYNTHASE"/>
    <property type="match status" value="1"/>
</dbReference>